<evidence type="ECO:0000256" key="2">
    <source>
        <dbReference type="ARBA" id="ARBA00004734"/>
    </source>
</evidence>
<evidence type="ECO:0000256" key="12">
    <source>
        <dbReference type="NCBIfam" id="TIGR00928"/>
    </source>
</evidence>
<comment type="pathway">
    <text evidence="2 13">Purine metabolism; AMP biosynthesis via de novo pathway; AMP from IMP: step 2/2.</text>
</comment>
<dbReference type="Gene3D" id="1.20.200.10">
    <property type="entry name" value="Fumarase/aspartase (Central domain)"/>
    <property type="match status" value="1"/>
</dbReference>
<evidence type="ECO:0000256" key="3">
    <source>
        <dbReference type="ARBA" id="ARBA00008273"/>
    </source>
</evidence>
<evidence type="ECO:0000256" key="1">
    <source>
        <dbReference type="ARBA" id="ARBA00004706"/>
    </source>
</evidence>
<sequence>MVKSTVQDATAQDEFAATALTSLDGRYRSATRPLAERISEFALMRNRVRVEVEWFLFLAGIEAIAQLPPADAATASRLRALYESFDAGAFARIKEIERRTNHDMKAVEYFVKEQLDGTPLQQHREFVHFACTSEDINNIAYALMLRDAVREVWQPQVQAVQERLAGMAVQWRDVAMLTRTHGQAATPSTLGKEIAVFAYRLQRQLRAVAGLEYLAKINGATGTFSAHVLAYPDVDWEARSREFVESFGLVHNPLTTQIEPHDFMAEAFHVMQRVHTICTDLCVDAWLYISIGYFRQRLVAGEVGSSTMPHKVNPIDFENAEANFGLANASLQHLSTKLPVSRLQRDLSDSSTLRTIGTAIGYGSVALAALLRGLGKLELDAALIAKVLDSAWEVLGEGVQTVMRKAGGDDPYDQMKQLTRGTTLTRESYLAFIAGSDLDESEKQRLSAVTPSDYIGRASSLVDRAG</sequence>
<dbReference type="UniPathway" id="UPA00075">
    <property type="reaction ID" value="UER00336"/>
</dbReference>
<dbReference type="AlphaFoldDB" id="A0A5R9JIQ2"/>
<evidence type="ECO:0000256" key="5">
    <source>
        <dbReference type="ARBA" id="ARBA00017058"/>
    </source>
</evidence>
<dbReference type="GO" id="GO:0070626">
    <property type="term" value="F:(S)-2-(5-amino-1-(5-phospho-D-ribosyl)imidazole-4-carboxamido) succinate lyase (fumarate-forming) activity"/>
    <property type="evidence" value="ECO:0007669"/>
    <property type="project" value="RHEA"/>
</dbReference>
<comment type="pathway">
    <text evidence="1 13">Purine metabolism; IMP biosynthesis via de novo pathway; 5-amino-1-(5-phospho-D-ribosyl)imidazole-4-carboxamide from 5-amino-1-(5-phospho-D-ribosyl)imidazole-4-carboxylate: step 2/2.</text>
</comment>
<dbReference type="Pfam" id="PF08328">
    <property type="entry name" value="ASL_C"/>
    <property type="match status" value="1"/>
</dbReference>
<dbReference type="Gene3D" id="1.10.40.30">
    <property type="entry name" value="Fumarase/aspartase (C-terminal domain)"/>
    <property type="match status" value="1"/>
</dbReference>
<evidence type="ECO:0000259" key="15">
    <source>
        <dbReference type="Pfam" id="PF08328"/>
    </source>
</evidence>
<comment type="similarity">
    <text evidence="3 13">Belongs to the lyase 1 family. Adenylosuccinate lyase subfamily.</text>
</comment>
<dbReference type="InterPro" id="IPR020557">
    <property type="entry name" value="Fumarate_lyase_CS"/>
</dbReference>
<dbReference type="RefSeq" id="WP_138324450.1">
    <property type="nucleotide sequence ID" value="NZ_VCDI01000001.1"/>
</dbReference>
<dbReference type="InterPro" id="IPR008948">
    <property type="entry name" value="L-Aspartase-like"/>
</dbReference>
<evidence type="ECO:0000256" key="10">
    <source>
        <dbReference type="ARBA" id="ARBA00030717"/>
    </source>
</evidence>
<accession>A0A5R9JIQ2</accession>
<reference evidence="16 17" key="1">
    <citation type="submission" date="2019-05" db="EMBL/GenBank/DDBJ databases">
        <authorList>
            <person name="Pankratov T."/>
            <person name="Grouzdev D."/>
        </authorList>
    </citation>
    <scope>NUCLEOTIDE SEQUENCE [LARGE SCALE GENOMIC DNA]</scope>
    <source>
        <strain evidence="16 17">KEBCLARHB70R</strain>
    </source>
</reference>
<evidence type="ECO:0000256" key="11">
    <source>
        <dbReference type="ARBA" id="ARBA00049115"/>
    </source>
</evidence>
<dbReference type="UniPathway" id="UPA00074">
    <property type="reaction ID" value="UER00132"/>
</dbReference>
<dbReference type="PRINTS" id="PR00149">
    <property type="entry name" value="FUMRATELYASE"/>
</dbReference>
<evidence type="ECO:0000256" key="6">
    <source>
        <dbReference type="ARBA" id="ARBA00022755"/>
    </source>
</evidence>
<comment type="function">
    <text evidence="9">Catalyzes two reactions in de novo purine nucleotide biosynthesis. Catalyzes the breakdown of 5-aminoimidazole- (N-succinylocarboxamide) ribotide (SAICAR or 2-[5-amino-1-(5-phospho-beta-D-ribosyl)imidazole-4-carboxamido]succinate) to 5-aminoimidazole-4-carboxamide ribotide (AICAR or 5-amino-1-(5-phospho-beta-D-ribosyl)imidazole-4-carboxamide) and fumarate, and of adenylosuccinate (ADS or N(6)-(1,2-dicarboxyethyl)-AMP) to adenosine monophosphate (AMP) and fumarate.</text>
</comment>
<evidence type="ECO:0000259" key="14">
    <source>
        <dbReference type="Pfam" id="PF00206"/>
    </source>
</evidence>
<dbReference type="PANTHER" id="PTHR43411">
    <property type="entry name" value="ADENYLOSUCCINATE LYASE"/>
    <property type="match status" value="1"/>
</dbReference>
<evidence type="ECO:0000256" key="4">
    <source>
        <dbReference type="ARBA" id="ARBA00012339"/>
    </source>
</evidence>
<dbReference type="PROSITE" id="PS00163">
    <property type="entry name" value="FUMARATE_LYASES"/>
    <property type="match status" value="1"/>
</dbReference>
<dbReference type="InterPro" id="IPR004769">
    <property type="entry name" value="Pur_lyase"/>
</dbReference>
<keyword evidence="7 13" id="KW-0456">Lyase</keyword>
<feature type="domain" description="Fumarate lyase N-terminal" evidence="14">
    <location>
        <begin position="25"/>
        <end position="320"/>
    </location>
</feature>
<evidence type="ECO:0000313" key="16">
    <source>
        <dbReference type="EMBL" id="TLU74198.1"/>
    </source>
</evidence>
<feature type="domain" description="Adenylosuccinate lyase PurB C-terminal" evidence="15">
    <location>
        <begin position="341"/>
        <end position="455"/>
    </location>
</feature>
<keyword evidence="17" id="KW-1185">Reference proteome</keyword>
<evidence type="ECO:0000256" key="8">
    <source>
        <dbReference type="ARBA" id="ARBA00024477"/>
    </source>
</evidence>
<dbReference type="Proteomes" id="UP000305654">
    <property type="component" value="Unassembled WGS sequence"/>
</dbReference>
<dbReference type="InterPro" id="IPR013539">
    <property type="entry name" value="PurB_C"/>
</dbReference>
<dbReference type="InterPro" id="IPR000362">
    <property type="entry name" value="Fumarate_lyase_fam"/>
</dbReference>
<dbReference type="Gene3D" id="1.10.275.10">
    <property type="entry name" value="Fumarase/aspartase (N-terminal domain)"/>
    <property type="match status" value="1"/>
</dbReference>
<dbReference type="NCBIfam" id="NF006764">
    <property type="entry name" value="PRK09285.1"/>
    <property type="match status" value="1"/>
</dbReference>
<organism evidence="16 17">
    <name type="scientific">Lichenicoccus roseus</name>
    <dbReference type="NCBI Taxonomy" id="2683649"/>
    <lineage>
        <taxon>Bacteria</taxon>
        <taxon>Pseudomonadati</taxon>
        <taxon>Pseudomonadota</taxon>
        <taxon>Alphaproteobacteria</taxon>
        <taxon>Acetobacterales</taxon>
        <taxon>Acetobacteraceae</taxon>
        <taxon>Lichenicoccus</taxon>
    </lineage>
</organism>
<protein>
    <recommendedName>
        <fullName evidence="5 12">Adenylosuccinate lyase</fullName>
        <shortName evidence="13">ASL</shortName>
        <ecNumber evidence="4 12">4.3.2.2</ecNumber>
    </recommendedName>
    <alternativeName>
        <fullName evidence="10 13">Adenylosuccinase</fullName>
    </alternativeName>
</protein>
<evidence type="ECO:0000313" key="17">
    <source>
        <dbReference type="Proteomes" id="UP000305654"/>
    </source>
</evidence>
<dbReference type="Pfam" id="PF00206">
    <property type="entry name" value="Lyase_1"/>
    <property type="match status" value="1"/>
</dbReference>
<name>A0A5R9JIQ2_9PROT</name>
<proteinExistence type="inferred from homology"/>
<dbReference type="InterPro" id="IPR024083">
    <property type="entry name" value="Fumarase/histidase_N"/>
</dbReference>
<gene>
    <name evidence="16" type="primary">purB</name>
    <name evidence="16" type="ORF">FE263_03030</name>
</gene>
<comment type="catalytic activity">
    <reaction evidence="11">
        <text>N(6)-(1,2-dicarboxyethyl)-AMP = fumarate + AMP</text>
        <dbReference type="Rhea" id="RHEA:16853"/>
        <dbReference type="ChEBI" id="CHEBI:29806"/>
        <dbReference type="ChEBI" id="CHEBI:57567"/>
        <dbReference type="ChEBI" id="CHEBI:456215"/>
        <dbReference type="EC" id="4.3.2.2"/>
    </reaction>
    <physiologicalReaction direction="left-to-right" evidence="11">
        <dbReference type="Rhea" id="RHEA:16854"/>
    </physiologicalReaction>
</comment>
<dbReference type="SUPFAM" id="SSF48557">
    <property type="entry name" value="L-aspartase-like"/>
    <property type="match status" value="1"/>
</dbReference>
<dbReference type="InterPro" id="IPR047136">
    <property type="entry name" value="PurB_bact"/>
</dbReference>
<dbReference type="OrthoDB" id="9768878at2"/>
<comment type="caution">
    <text evidence="16">The sequence shown here is derived from an EMBL/GenBank/DDBJ whole genome shotgun (WGS) entry which is preliminary data.</text>
</comment>
<dbReference type="EMBL" id="VCDI01000001">
    <property type="protein sequence ID" value="TLU74198.1"/>
    <property type="molecule type" value="Genomic_DNA"/>
</dbReference>
<dbReference type="GO" id="GO:0004018">
    <property type="term" value="F:N6-(1,2-dicarboxyethyl)AMP AMP-lyase (fumarate-forming) activity"/>
    <property type="evidence" value="ECO:0007669"/>
    <property type="project" value="UniProtKB-UniRule"/>
</dbReference>
<comment type="catalytic activity">
    <reaction evidence="8">
        <text>(2S)-2-[5-amino-1-(5-phospho-beta-D-ribosyl)imidazole-4-carboxamido]succinate = 5-amino-1-(5-phospho-beta-D-ribosyl)imidazole-4-carboxamide + fumarate</text>
        <dbReference type="Rhea" id="RHEA:23920"/>
        <dbReference type="ChEBI" id="CHEBI:29806"/>
        <dbReference type="ChEBI" id="CHEBI:58443"/>
        <dbReference type="ChEBI" id="CHEBI:58475"/>
        <dbReference type="EC" id="4.3.2.2"/>
    </reaction>
    <physiologicalReaction direction="left-to-right" evidence="8">
        <dbReference type="Rhea" id="RHEA:23921"/>
    </physiologicalReaction>
</comment>
<dbReference type="GO" id="GO:0006189">
    <property type="term" value="P:'de novo' IMP biosynthetic process"/>
    <property type="evidence" value="ECO:0007669"/>
    <property type="project" value="UniProtKB-UniPathway"/>
</dbReference>
<dbReference type="InterPro" id="IPR022761">
    <property type="entry name" value="Fumarate_lyase_N"/>
</dbReference>
<dbReference type="NCBIfam" id="TIGR00928">
    <property type="entry name" value="purB"/>
    <property type="match status" value="1"/>
</dbReference>
<dbReference type="EC" id="4.3.2.2" evidence="4 12"/>
<dbReference type="PANTHER" id="PTHR43411:SF1">
    <property type="entry name" value="ADENYLOSUCCINATE LYASE"/>
    <property type="match status" value="1"/>
</dbReference>
<dbReference type="GO" id="GO:0044208">
    <property type="term" value="P:'de novo' AMP biosynthetic process"/>
    <property type="evidence" value="ECO:0007669"/>
    <property type="project" value="UniProtKB-UniPathway"/>
</dbReference>
<evidence type="ECO:0000256" key="9">
    <source>
        <dbReference type="ARBA" id="ARBA00025012"/>
    </source>
</evidence>
<evidence type="ECO:0000256" key="7">
    <source>
        <dbReference type="ARBA" id="ARBA00023239"/>
    </source>
</evidence>
<evidence type="ECO:0000256" key="13">
    <source>
        <dbReference type="RuleBase" id="RU361172"/>
    </source>
</evidence>
<keyword evidence="6 13" id="KW-0658">Purine biosynthesis</keyword>